<feature type="repeat" description="TPR" evidence="1">
    <location>
        <begin position="228"/>
        <end position="261"/>
    </location>
</feature>
<dbReference type="Gene3D" id="1.25.40.10">
    <property type="entry name" value="Tetratricopeptide repeat domain"/>
    <property type="match status" value="1"/>
</dbReference>
<dbReference type="EMBL" id="VITR01000001">
    <property type="protein sequence ID" value="TWB45727.1"/>
    <property type="molecule type" value="Genomic_DNA"/>
</dbReference>
<evidence type="ECO:0000256" key="1">
    <source>
        <dbReference type="PROSITE-ProRule" id="PRU00339"/>
    </source>
</evidence>
<organism evidence="2 3">
    <name type="scientific">Nitrospirillum amazonense</name>
    <dbReference type="NCBI Taxonomy" id="28077"/>
    <lineage>
        <taxon>Bacteria</taxon>
        <taxon>Pseudomonadati</taxon>
        <taxon>Pseudomonadota</taxon>
        <taxon>Alphaproteobacteria</taxon>
        <taxon>Rhodospirillales</taxon>
        <taxon>Azospirillaceae</taxon>
        <taxon>Nitrospirillum</taxon>
    </lineage>
</organism>
<keyword evidence="1" id="KW-0802">TPR repeat</keyword>
<dbReference type="InterPro" id="IPR019734">
    <property type="entry name" value="TPR_rpt"/>
</dbReference>
<dbReference type="PROSITE" id="PS50005">
    <property type="entry name" value="TPR"/>
    <property type="match status" value="1"/>
</dbReference>
<sequence>MAHHSAGRLDDAEALYAAILDHIPDQIDALHLTGVLTLQRASGAKPPDPARLAAGVALIRRAYAQPAAATVPDIAINLGNGLSALAGAHSRAGAQAKALEALLEMDDLGLPMRPADRLMLADGLALVRAATEAKRHYRALLSASPATLPQALPARVNLVKMLMAQRQVAEALSLLNEPLSTDPSHAHDQATALALRARLLMTTPMDETARALIRLSLTDMERIGGTSAELHFLSGRFLQSQGDIAGARARYAQALTLEPAHAEARLAHAEACLRLGAWRDGFADLSWRWMLPMAGRLHGSIPLWERADQDMSGRRVLVWDEVEPDALPHLARLLPRLRDRGVTVVVEVSPGWAALLPTGRGQALAGVTIATRGMDTVHADFQVPLQELPDRLSLWSADDFWHGPYMTAPADTPAPSFPGPAVGVPADALPSMRPPLPPGVTAVPLALPPADEPEGWGRLAATLAGVDAVALPAGPLAHLAGALGRPGVVLVPTNADWRWPATGERTPWYPSLRLVHGAVWPAAPIPGLDLETSS</sequence>
<dbReference type="SUPFAM" id="SSF48452">
    <property type="entry name" value="TPR-like"/>
    <property type="match status" value="1"/>
</dbReference>
<dbReference type="InterPro" id="IPR011990">
    <property type="entry name" value="TPR-like_helical_dom_sf"/>
</dbReference>
<accession>A0A560HGY3</accession>
<gene>
    <name evidence="2" type="ORF">FBZ90_10160</name>
</gene>
<keyword evidence="3" id="KW-1185">Reference proteome</keyword>
<reference evidence="2 3" key="1">
    <citation type="submission" date="2019-06" db="EMBL/GenBank/DDBJ databases">
        <title>Genomic Encyclopedia of Type Strains, Phase IV (KMG-V): Genome sequencing to study the core and pangenomes of soil and plant-associated prokaryotes.</title>
        <authorList>
            <person name="Whitman W."/>
        </authorList>
    </citation>
    <scope>NUCLEOTIDE SEQUENCE [LARGE SCALE GENOMIC DNA]</scope>
    <source>
        <strain evidence="2 3">BR 11622</strain>
    </source>
</reference>
<evidence type="ECO:0000313" key="3">
    <source>
        <dbReference type="Proteomes" id="UP000315751"/>
    </source>
</evidence>
<name>A0A560HGY3_9PROT</name>
<proteinExistence type="predicted"/>
<comment type="caution">
    <text evidence="2">The sequence shown here is derived from an EMBL/GenBank/DDBJ whole genome shotgun (WGS) entry which is preliminary data.</text>
</comment>
<dbReference type="Proteomes" id="UP000315751">
    <property type="component" value="Unassembled WGS sequence"/>
</dbReference>
<protein>
    <submittedName>
        <fullName evidence="2">Tetratricopeptide repeat protein</fullName>
    </submittedName>
</protein>
<dbReference type="AlphaFoldDB" id="A0A560HGY3"/>
<evidence type="ECO:0000313" key="2">
    <source>
        <dbReference type="EMBL" id="TWB45727.1"/>
    </source>
</evidence>